<proteinExistence type="predicted"/>
<evidence type="ECO:0000313" key="3">
    <source>
        <dbReference type="Proteomes" id="UP000237000"/>
    </source>
</evidence>
<sequence length="89" mass="10339">MDTVDDADTRYPSYVRGWARGPRGTKERTETDKDEEEKKEPRVVWDPHGMTSRKLLMRKTMTWRDVMMGVDSVGDMLGGVHGLRTKLRQ</sequence>
<feature type="region of interest" description="Disordered" evidence="1">
    <location>
        <begin position="14"/>
        <end position="42"/>
    </location>
</feature>
<comment type="caution">
    <text evidence="2">The sequence shown here is derived from an EMBL/GenBank/DDBJ whole genome shotgun (WGS) entry which is preliminary data.</text>
</comment>
<protein>
    <submittedName>
        <fullName evidence="2">Uncharacterized protein</fullName>
    </submittedName>
</protein>
<gene>
    <name evidence="2" type="ORF">TorRG33x02_156340</name>
</gene>
<dbReference type="AlphaFoldDB" id="A0A2P5ESQ3"/>
<dbReference type="Proteomes" id="UP000237000">
    <property type="component" value="Unassembled WGS sequence"/>
</dbReference>
<accession>A0A2P5ESQ3</accession>
<dbReference type="InParanoid" id="A0A2P5ESQ3"/>
<feature type="compositionally biased region" description="Basic and acidic residues" evidence="1">
    <location>
        <begin position="24"/>
        <end position="42"/>
    </location>
</feature>
<organism evidence="2 3">
    <name type="scientific">Trema orientale</name>
    <name type="common">Charcoal tree</name>
    <name type="synonym">Celtis orientalis</name>
    <dbReference type="NCBI Taxonomy" id="63057"/>
    <lineage>
        <taxon>Eukaryota</taxon>
        <taxon>Viridiplantae</taxon>
        <taxon>Streptophyta</taxon>
        <taxon>Embryophyta</taxon>
        <taxon>Tracheophyta</taxon>
        <taxon>Spermatophyta</taxon>
        <taxon>Magnoliopsida</taxon>
        <taxon>eudicotyledons</taxon>
        <taxon>Gunneridae</taxon>
        <taxon>Pentapetalae</taxon>
        <taxon>rosids</taxon>
        <taxon>fabids</taxon>
        <taxon>Rosales</taxon>
        <taxon>Cannabaceae</taxon>
        <taxon>Trema</taxon>
    </lineage>
</organism>
<name>A0A2P5ESQ3_TREOI</name>
<evidence type="ECO:0000313" key="2">
    <source>
        <dbReference type="EMBL" id="PON88569.1"/>
    </source>
</evidence>
<evidence type="ECO:0000256" key="1">
    <source>
        <dbReference type="SAM" id="MobiDB-lite"/>
    </source>
</evidence>
<keyword evidence="3" id="KW-1185">Reference proteome</keyword>
<dbReference type="EMBL" id="JXTC01000104">
    <property type="protein sequence ID" value="PON88569.1"/>
    <property type="molecule type" value="Genomic_DNA"/>
</dbReference>
<reference evidence="3" key="1">
    <citation type="submission" date="2016-06" db="EMBL/GenBank/DDBJ databases">
        <title>Parallel loss of symbiosis genes in relatives of nitrogen-fixing non-legume Parasponia.</title>
        <authorList>
            <person name="Van Velzen R."/>
            <person name="Holmer R."/>
            <person name="Bu F."/>
            <person name="Rutten L."/>
            <person name="Van Zeijl A."/>
            <person name="Liu W."/>
            <person name="Santuari L."/>
            <person name="Cao Q."/>
            <person name="Sharma T."/>
            <person name="Shen D."/>
            <person name="Roswanjaya Y."/>
            <person name="Wardhani T."/>
            <person name="Kalhor M.S."/>
            <person name="Jansen J."/>
            <person name="Van den Hoogen J."/>
            <person name="Gungor B."/>
            <person name="Hartog M."/>
            <person name="Hontelez J."/>
            <person name="Verver J."/>
            <person name="Yang W.-C."/>
            <person name="Schijlen E."/>
            <person name="Repin R."/>
            <person name="Schilthuizen M."/>
            <person name="Schranz E."/>
            <person name="Heidstra R."/>
            <person name="Miyata K."/>
            <person name="Fedorova E."/>
            <person name="Kohlen W."/>
            <person name="Bisseling T."/>
            <person name="Smit S."/>
            <person name="Geurts R."/>
        </authorList>
    </citation>
    <scope>NUCLEOTIDE SEQUENCE [LARGE SCALE GENOMIC DNA]</scope>
    <source>
        <strain evidence="3">cv. RG33-2</strain>
    </source>
</reference>
<dbReference type="OrthoDB" id="10402267at2759"/>